<feature type="transmembrane region" description="Helical" evidence="6">
    <location>
        <begin position="304"/>
        <end position="327"/>
    </location>
</feature>
<dbReference type="AlphaFoldDB" id="A1WW48"/>
<evidence type="ECO:0000313" key="8">
    <source>
        <dbReference type="Proteomes" id="UP000000647"/>
    </source>
</evidence>
<proteinExistence type="inferred from homology"/>
<feature type="transmembrane region" description="Helical" evidence="6">
    <location>
        <begin position="157"/>
        <end position="177"/>
    </location>
</feature>
<feature type="transmembrane region" description="Helical" evidence="6">
    <location>
        <begin position="272"/>
        <end position="292"/>
    </location>
</feature>
<dbReference type="PANTHER" id="PTHR21716">
    <property type="entry name" value="TRANSMEMBRANE PROTEIN"/>
    <property type="match status" value="1"/>
</dbReference>
<dbReference type="EMBL" id="CP000544">
    <property type="protein sequence ID" value="ABM61910.1"/>
    <property type="molecule type" value="Genomic_DNA"/>
</dbReference>
<reference evidence="8" key="1">
    <citation type="submission" date="2006-12" db="EMBL/GenBank/DDBJ databases">
        <title>Complete sequence of Halorhodospira halophila SL1.</title>
        <authorList>
            <consortium name="US DOE Joint Genome Institute"/>
            <person name="Copeland A."/>
            <person name="Lucas S."/>
            <person name="Lapidus A."/>
            <person name="Barry K."/>
            <person name="Detter J.C."/>
            <person name="Glavina del Rio T."/>
            <person name="Hammon N."/>
            <person name="Israni S."/>
            <person name="Dalin E."/>
            <person name="Tice H."/>
            <person name="Pitluck S."/>
            <person name="Saunders E."/>
            <person name="Brettin T."/>
            <person name="Bruce D."/>
            <person name="Han C."/>
            <person name="Tapia R."/>
            <person name="Schmutz J."/>
            <person name="Larimer F."/>
            <person name="Land M."/>
            <person name="Hauser L."/>
            <person name="Kyrpides N."/>
            <person name="Mikhailova N."/>
            <person name="Hoff W."/>
            <person name="Richardson P."/>
        </authorList>
    </citation>
    <scope>NUCLEOTIDE SEQUENCE [LARGE SCALE GENOMIC DNA]</scope>
    <source>
        <strain evidence="8">DSM 244 / SL1</strain>
    </source>
</reference>
<sequence length="361" mass="38517">MWSRTSVRETDVTILNQNGGPSTWHWLVGGAAVVIILAGLQAVSGIVNPLLLAAFLAIASATPLNWMQRRGVPAVLAVMILFLGVGLLFFLLFHALRGAVETMATQAPEYQEQLTIVFGQLREYVVSMGVPPESLPEQIPLPAVGTLTDAAATVASGIGQFTAATFLVLLAFMFLLLEESTLPGKLSVAFPASRRARVRTRRFLRAVDRYIFIKSATSTLTGVIIGTGLWLIGVDFPILWGIFAGLLNFIPTVGSIIAAAPAVAVALLGGGLLDAVLTVALYVAVNVAIGSITEPRLMGRTLGLSPLVVLISLMVWGWVFGPVGMLLSIPLTMIAKLALEAQPETRWIAVLLSDRADERIR</sequence>
<reference evidence="7 8" key="2">
    <citation type="journal article" date="2013" name="Stand. Genomic Sci.">
        <title>Complete genome sequence of Halorhodospira halophila SL1.</title>
        <authorList>
            <person name="Challacombe J.F."/>
            <person name="Majid S."/>
            <person name="Deole R."/>
            <person name="Brettin T.S."/>
            <person name="Bruce D."/>
            <person name="Delano S.F."/>
            <person name="Detter J.C."/>
            <person name="Gleasner C.D."/>
            <person name="Han C.S."/>
            <person name="Misra M."/>
            <person name="Reitenga K.G."/>
            <person name="Mikhailova N."/>
            <person name="Woyke T."/>
            <person name="Pitluck S."/>
            <person name="Nolan M."/>
            <person name="Land M.L."/>
            <person name="Saunders E."/>
            <person name="Tapia R."/>
            <person name="Lapidus A."/>
            <person name="Ivanova N."/>
            <person name="Hoff W.D."/>
        </authorList>
    </citation>
    <scope>NUCLEOTIDE SEQUENCE [LARGE SCALE GENOMIC DNA]</scope>
    <source>
        <strain evidence="8">DSM 244 / SL1</strain>
    </source>
</reference>
<accession>A1WW48</accession>
<comment type="subcellular location">
    <subcellularLocation>
        <location evidence="1">Membrane</location>
        <topology evidence="1">Multi-pass membrane protein</topology>
    </subcellularLocation>
</comment>
<dbReference type="HOGENOM" id="CLU_031275_0_3_6"/>
<dbReference type="Pfam" id="PF01594">
    <property type="entry name" value="AI-2E_transport"/>
    <property type="match status" value="1"/>
</dbReference>
<feature type="transmembrane region" description="Helical" evidence="6">
    <location>
        <begin position="211"/>
        <end position="232"/>
    </location>
</feature>
<evidence type="ECO:0000256" key="1">
    <source>
        <dbReference type="ARBA" id="ARBA00004141"/>
    </source>
</evidence>
<dbReference type="GO" id="GO:0016020">
    <property type="term" value="C:membrane"/>
    <property type="evidence" value="ECO:0007669"/>
    <property type="project" value="UniProtKB-SubCell"/>
</dbReference>
<evidence type="ECO:0000256" key="3">
    <source>
        <dbReference type="ARBA" id="ARBA00022692"/>
    </source>
</evidence>
<name>A1WW48_HALHL</name>
<dbReference type="GO" id="GO:0055085">
    <property type="term" value="P:transmembrane transport"/>
    <property type="evidence" value="ECO:0007669"/>
    <property type="project" value="TreeGrafter"/>
</dbReference>
<evidence type="ECO:0008006" key="9">
    <source>
        <dbReference type="Google" id="ProtNLM"/>
    </source>
</evidence>
<gene>
    <name evidence="7" type="ordered locus">Hhal_1134</name>
</gene>
<comment type="similarity">
    <text evidence="2">Belongs to the autoinducer-2 exporter (AI-2E) (TC 2.A.86) family.</text>
</comment>
<organism evidence="7 8">
    <name type="scientific">Halorhodospira halophila (strain DSM 244 / SL1)</name>
    <name type="common">Ectothiorhodospira halophila (strain DSM 244 / SL1)</name>
    <dbReference type="NCBI Taxonomy" id="349124"/>
    <lineage>
        <taxon>Bacteria</taxon>
        <taxon>Pseudomonadati</taxon>
        <taxon>Pseudomonadota</taxon>
        <taxon>Gammaproteobacteria</taxon>
        <taxon>Chromatiales</taxon>
        <taxon>Ectothiorhodospiraceae</taxon>
        <taxon>Halorhodospira</taxon>
    </lineage>
</organism>
<evidence type="ECO:0000313" key="7">
    <source>
        <dbReference type="EMBL" id="ABM61910.1"/>
    </source>
</evidence>
<keyword evidence="5 6" id="KW-0472">Membrane</keyword>
<keyword evidence="3 6" id="KW-0812">Transmembrane</keyword>
<evidence type="ECO:0000256" key="4">
    <source>
        <dbReference type="ARBA" id="ARBA00022989"/>
    </source>
</evidence>
<dbReference type="KEGG" id="hha:Hhal_1134"/>
<evidence type="ECO:0000256" key="2">
    <source>
        <dbReference type="ARBA" id="ARBA00009773"/>
    </source>
</evidence>
<evidence type="ECO:0000256" key="6">
    <source>
        <dbReference type="SAM" id="Phobius"/>
    </source>
</evidence>
<feature type="transmembrane region" description="Helical" evidence="6">
    <location>
        <begin position="26"/>
        <end position="59"/>
    </location>
</feature>
<dbReference type="Proteomes" id="UP000000647">
    <property type="component" value="Chromosome"/>
</dbReference>
<dbReference type="PANTHER" id="PTHR21716:SF64">
    <property type="entry name" value="AI-2 TRANSPORT PROTEIN TQSA"/>
    <property type="match status" value="1"/>
</dbReference>
<protein>
    <recommendedName>
        <fullName evidence="9">AI-2E family transporter</fullName>
    </recommendedName>
</protein>
<dbReference type="InterPro" id="IPR002549">
    <property type="entry name" value="AI-2E-like"/>
</dbReference>
<keyword evidence="8" id="KW-1185">Reference proteome</keyword>
<feature type="transmembrane region" description="Helical" evidence="6">
    <location>
        <begin position="238"/>
        <end position="260"/>
    </location>
</feature>
<dbReference type="eggNOG" id="COG0628">
    <property type="taxonomic scope" value="Bacteria"/>
</dbReference>
<keyword evidence="4 6" id="KW-1133">Transmembrane helix</keyword>
<feature type="transmembrane region" description="Helical" evidence="6">
    <location>
        <begin position="71"/>
        <end position="93"/>
    </location>
</feature>
<evidence type="ECO:0000256" key="5">
    <source>
        <dbReference type="ARBA" id="ARBA00023136"/>
    </source>
</evidence>